<comment type="similarity">
    <text evidence="1">Belongs to the CoA-transferase III family.</text>
</comment>
<dbReference type="PANTHER" id="PTHR48229">
    <property type="entry name" value="CAIB/BAIF FAMILY ENZYME (AFU_ORTHOLOGUE AFUA_1G05360)-RELATED"/>
    <property type="match status" value="1"/>
</dbReference>
<gene>
    <name evidence="2" type="ORF">PG991_014807</name>
</gene>
<dbReference type="InterPro" id="IPR023606">
    <property type="entry name" value="CoA-Trfase_III_dom_1_sf"/>
</dbReference>
<evidence type="ECO:0000256" key="1">
    <source>
        <dbReference type="ARBA" id="ARBA00008383"/>
    </source>
</evidence>
<dbReference type="PANTHER" id="PTHR48229:SF1">
    <property type="entry name" value="ALPHA METHYLACYL-COA RACEMASE-RELATED"/>
    <property type="match status" value="1"/>
</dbReference>
<dbReference type="InterPro" id="IPR003673">
    <property type="entry name" value="CoA-Trfase_fam_III"/>
</dbReference>
<dbReference type="EMBL" id="JAQQWI010000019">
    <property type="protein sequence ID" value="KAK7999132.1"/>
    <property type="molecule type" value="Genomic_DNA"/>
</dbReference>
<proteinExistence type="inferred from homology"/>
<dbReference type="Proteomes" id="UP001396898">
    <property type="component" value="Unassembled WGS sequence"/>
</dbReference>
<accession>A0ABR1R4Q8</accession>
<name>A0ABR1R4Q8_9PEZI</name>
<protein>
    <submittedName>
        <fullName evidence="2">Caib baif family enzyme</fullName>
    </submittedName>
</protein>
<dbReference type="InterPro" id="IPR052985">
    <property type="entry name" value="CoA-trans_III_biosynth/detox"/>
</dbReference>
<reference evidence="2 3" key="1">
    <citation type="submission" date="2023-01" db="EMBL/GenBank/DDBJ databases">
        <title>Analysis of 21 Apiospora genomes using comparative genomics revels a genus with tremendous synthesis potential of carbohydrate active enzymes and secondary metabolites.</title>
        <authorList>
            <person name="Sorensen T."/>
        </authorList>
    </citation>
    <scope>NUCLEOTIDE SEQUENCE [LARGE SCALE GENOMIC DNA]</scope>
    <source>
        <strain evidence="2 3">CBS 20057</strain>
    </source>
</reference>
<evidence type="ECO:0000313" key="2">
    <source>
        <dbReference type="EMBL" id="KAK7999132.1"/>
    </source>
</evidence>
<sequence>MEPYTIHQEANRIFRDVLLQDARLGLPPEVRAAASRTTFATATTIDRPFIPVPTKVTECSTALWALLATHANAITTQRFGLSEDQNVVVDSDAATAFTFSFLLVKLDGKPLVGDPDVRARLLRADTTQQAQPWRRLCTNIYQCGDGRWFHLHGGLDASPSLRMLGLPTHRPDLGDDTEVIARYADALRERVDDAAWLDLECNEHWRQAGTLCLTAQEYRDSPQGRAVGDDPLYLIEESDLDVLSAPVPWPAPAPQQTCPNPTTTNKRPLEGIKLLDLTRAIAGPTIARLAALFGATVVRVSSAPLPELTALLYESNLGKRDVDLDLKTDEGREALRRLLEDADVVLDGYRPGALERLGFGPAFVRGVARRRGRGIVYARENCYGWEGPLAHRSGWQMISDAVTGLAWEFSKFMGVEGEPIVPPLPNSDFQTGIVGCLAIMNALDRRAKKGGNYLVSVSLNQYNSFLLSLGLHDAAVRDELLNMWDGFKPRHYDDMHRMLAIFNRELPKKAPSLFDPKHMMSMEVELGVEGEVMDFLGPPVAFDVTRLGYDVGSCEKGSSKAEWPTQGGGGI</sequence>
<dbReference type="SUPFAM" id="SSF89796">
    <property type="entry name" value="CoA-transferase family III (CaiB/BaiF)"/>
    <property type="match status" value="2"/>
</dbReference>
<dbReference type="Gene3D" id="3.40.50.10540">
    <property type="entry name" value="Crotonobetainyl-coa:carnitine coa-transferase, domain 1"/>
    <property type="match status" value="1"/>
</dbReference>
<evidence type="ECO:0000313" key="3">
    <source>
        <dbReference type="Proteomes" id="UP001396898"/>
    </source>
</evidence>
<keyword evidence="3" id="KW-1185">Reference proteome</keyword>
<dbReference type="Pfam" id="PF02515">
    <property type="entry name" value="CoA_transf_3"/>
    <property type="match status" value="1"/>
</dbReference>
<organism evidence="2 3">
    <name type="scientific">Apiospora marii</name>
    <dbReference type="NCBI Taxonomy" id="335849"/>
    <lineage>
        <taxon>Eukaryota</taxon>
        <taxon>Fungi</taxon>
        <taxon>Dikarya</taxon>
        <taxon>Ascomycota</taxon>
        <taxon>Pezizomycotina</taxon>
        <taxon>Sordariomycetes</taxon>
        <taxon>Xylariomycetidae</taxon>
        <taxon>Amphisphaeriales</taxon>
        <taxon>Apiosporaceae</taxon>
        <taxon>Apiospora</taxon>
    </lineage>
</organism>
<comment type="caution">
    <text evidence="2">The sequence shown here is derived from an EMBL/GenBank/DDBJ whole genome shotgun (WGS) entry which is preliminary data.</text>
</comment>